<reference evidence="2 3" key="1">
    <citation type="submission" date="2019-06" db="EMBL/GenBank/DDBJ databases">
        <title>Whole genome shotgun sequence of Vibrio inusitatus NBRC 102082.</title>
        <authorList>
            <person name="Hosoyama A."/>
            <person name="Uohara A."/>
            <person name="Ohji S."/>
            <person name="Ichikawa N."/>
        </authorList>
    </citation>
    <scope>NUCLEOTIDE SEQUENCE [LARGE SCALE GENOMIC DNA]</scope>
    <source>
        <strain evidence="2 3">NBRC 102082</strain>
    </source>
</reference>
<feature type="chain" id="PRO_5021347374" evidence="1">
    <location>
        <begin position="21"/>
        <end position="143"/>
    </location>
</feature>
<sequence length="143" mass="16140">MKLLKQALPIIAVCSTLAFAQGVAAKNITQDSQFTDQMTQIEQVFDEQVYVVTDSDFTGSTAVLDVEKEMGDIYVTKEQVKELGLTETKSFHVYCVIDQSEISKRIAKLIRQDSPKYFSVALYENQMGNSDMVEYVAKVTEYK</sequence>
<gene>
    <name evidence="2" type="ORF">VIN01S_24180</name>
</gene>
<dbReference type="EMBL" id="BJLF01000011">
    <property type="protein sequence ID" value="GEA51614.1"/>
    <property type="molecule type" value="Genomic_DNA"/>
</dbReference>
<comment type="caution">
    <text evidence="2">The sequence shown here is derived from an EMBL/GenBank/DDBJ whole genome shotgun (WGS) entry which is preliminary data.</text>
</comment>
<dbReference type="OrthoDB" id="6267264at2"/>
<dbReference type="Proteomes" id="UP000318717">
    <property type="component" value="Unassembled WGS sequence"/>
</dbReference>
<keyword evidence="1" id="KW-0732">Signal</keyword>
<name>A0A4Y3HZG0_9VIBR</name>
<proteinExistence type="predicted"/>
<evidence type="ECO:0000256" key="1">
    <source>
        <dbReference type="SAM" id="SignalP"/>
    </source>
</evidence>
<feature type="signal peptide" evidence="1">
    <location>
        <begin position="1"/>
        <end position="20"/>
    </location>
</feature>
<protein>
    <submittedName>
        <fullName evidence="2">Uncharacterized protein</fullName>
    </submittedName>
</protein>
<evidence type="ECO:0000313" key="3">
    <source>
        <dbReference type="Proteomes" id="UP000318717"/>
    </source>
</evidence>
<dbReference type="AlphaFoldDB" id="A0A4Y3HZG0"/>
<organism evidence="2 3">
    <name type="scientific">Vibrio inusitatus NBRC 102082</name>
    <dbReference type="NCBI Taxonomy" id="1219070"/>
    <lineage>
        <taxon>Bacteria</taxon>
        <taxon>Pseudomonadati</taxon>
        <taxon>Pseudomonadota</taxon>
        <taxon>Gammaproteobacteria</taxon>
        <taxon>Vibrionales</taxon>
        <taxon>Vibrionaceae</taxon>
        <taxon>Vibrio</taxon>
    </lineage>
</organism>
<evidence type="ECO:0000313" key="2">
    <source>
        <dbReference type="EMBL" id="GEA51614.1"/>
    </source>
</evidence>
<keyword evidence="3" id="KW-1185">Reference proteome</keyword>
<accession>A0A4Y3HZG0</accession>
<dbReference type="RefSeq" id="WP_141346099.1">
    <property type="nucleotide sequence ID" value="NZ_BJLF01000011.1"/>
</dbReference>